<organism evidence="1 2">
    <name type="scientific">Phaeosphaeria nodorum (strain SN15 / ATCC MYA-4574 / FGSC 10173)</name>
    <name type="common">Glume blotch fungus</name>
    <name type="synonym">Parastagonospora nodorum</name>
    <dbReference type="NCBI Taxonomy" id="321614"/>
    <lineage>
        <taxon>Eukaryota</taxon>
        <taxon>Fungi</taxon>
        <taxon>Dikarya</taxon>
        <taxon>Ascomycota</taxon>
        <taxon>Pezizomycotina</taxon>
        <taxon>Dothideomycetes</taxon>
        <taxon>Pleosporomycetidae</taxon>
        <taxon>Pleosporales</taxon>
        <taxon>Pleosporineae</taxon>
        <taxon>Phaeosphaeriaceae</taxon>
        <taxon>Parastagonospora</taxon>
    </lineage>
</organism>
<proteinExistence type="predicted"/>
<keyword evidence="2" id="KW-1185">Reference proteome</keyword>
<protein>
    <submittedName>
        <fullName evidence="1">Uncharacterized protein</fullName>
    </submittedName>
</protein>
<reference evidence="2" key="1">
    <citation type="journal article" date="2021" name="BMC Genomics">
        <title>Chromosome-level genome assembly and manually-curated proteome of model necrotroph Parastagonospora nodorum Sn15 reveals a genome-wide trove of candidate effector homologs, and redundancy of virulence-related functions within an accessory chromosome.</title>
        <authorList>
            <person name="Bertazzoni S."/>
            <person name="Jones D.A.B."/>
            <person name="Phan H.T."/>
            <person name="Tan K.-C."/>
            <person name="Hane J.K."/>
        </authorList>
    </citation>
    <scope>NUCLEOTIDE SEQUENCE [LARGE SCALE GENOMIC DNA]</scope>
    <source>
        <strain evidence="2">SN15 / ATCC MYA-4574 / FGSC 10173)</strain>
    </source>
</reference>
<evidence type="ECO:0000313" key="1">
    <source>
        <dbReference type="EMBL" id="QRD03164.1"/>
    </source>
</evidence>
<evidence type="ECO:0000313" key="2">
    <source>
        <dbReference type="Proteomes" id="UP000663193"/>
    </source>
</evidence>
<dbReference type="VEuPathDB" id="FungiDB:JI435_099310"/>
<accession>A0A7U2FDA4</accession>
<name>A0A7U2FDA4_PHANO</name>
<gene>
    <name evidence="1" type="ORF">JI435_099310</name>
</gene>
<dbReference type="AlphaFoldDB" id="A0A7U2FDA4"/>
<dbReference type="Proteomes" id="UP000663193">
    <property type="component" value="Chromosome 15"/>
</dbReference>
<sequence>MHAPSTLPNTSCGCVAISMHIDKVLKIRAPKA</sequence>
<dbReference type="EMBL" id="CP069037">
    <property type="protein sequence ID" value="QRD03164.1"/>
    <property type="molecule type" value="Genomic_DNA"/>
</dbReference>